<evidence type="ECO:0000259" key="1">
    <source>
        <dbReference type="Pfam" id="PF10908"/>
    </source>
</evidence>
<name>A0A3N4PL78_9GAMM</name>
<feature type="domain" description="Tlde1" evidence="1">
    <location>
        <begin position="24"/>
        <end position="107"/>
    </location>
</feature>
<dbReference type="Pfam" id="PF10908">
    <property type="entry name" value="Tlde1_dom"/>
    <property type="match status" value="1"/>
</dbReference>
<sequence>MTWVYDVRKKTFTHNGVYQFSARYAGAPGYKDNPDYECLKNKGPLPRGKYRIVGTPFTHSIAGPYTLKLQPYRENDMCGRAGFLIHGDSIKDPGNASNGCIILAPDYRRKLFKSGDHEIVVI</sequence>
<dbReference type="InterPro" id="IPR021225">
    <property type="entry name" value="Tlde1_dom"/>
</dbReference>
<dbReference type="AlphaFoldDB" id="A0A3N4PL78"/>
<dbReference type="EMBL" id="RMVG01000001">
    <property type="protein sequence ID" value="RPE04470.1"/>
    <property type="molecule type" value="Genomic_DNA"/>
</dbReference>
<comment type="caution">
    <text evidence="2">The sequence shown here is derived from an EMBL/GenBank/DDBJ whole genome shotgun (WGS) entry which is preliminary data.</text>
</comment>
<keyword evidence="3" id="KW-1185">Reference proteome</keyword>
<organism evidence="2 3">
    <name type="scientific">Candidatus Pantoea deserta</name>
    <dbReference type="NCBI Taxonomy" id="1869313"/>
    <lineage>
        <taxon>Bacteria</taxon>
        <taxon>Pseudomonadati</taxon>
        <taxon>Pseudomonadota</taxon>
        <taxon>Gammaproteobacteria</taxon>
        <taxon>Enterobacterales</taxon>
        <taxon>Erwiniaceae</taxon>
        <taxon>Pantoea</taxon>
    </lineage>
</organism>
<protein>
    <submittedName>
        <fullName evidence="2">DUF2778 domain-containing protein</fullName>
    </submittedName>
</protein>
<dbReference type="Proteomes" id="UP000281332">
    <property type="component" value="Unassembled WGS sequence"/>
</dbReference>
<proteinExistence type="predicted"/>
<reference evidence="2 3" key="1">
    <citation type="submission" date="2018-11" db="EMBL/GenBank/DDBJ databases">
        <title>Whole genome sequencing of Pantoea sp. RIT388.</title>
        <authorList>
            <person name="Gan H.M."/>
            <person name="Hudson A.O."/>
        </authorList>
    </citation>
    <scope>NUCLEOTIDE SEQUENCE [LARGE SCALE GENOMIC DNA]</scope>
    <source>
        <strain evidence="2 3">RIT388</strain>
    </source>
</reference>
<dbReference type="OrthoDB" id="7569468at2"/>
<evidence type="ECO:0000313" key="3">
    <source>
        <dbReference type="Proteomes" id="UP000281332"/>
    </source>
</evidence>
<gene>
    <name evidence="2" type="ORF">BBB56_01100</name>
</gene>
<dbReference type="RefSeq" id="WP_123798099.1">
    <property type="nucleotide sequence ID" value="NZ_RMVG01000001.1"/>
</dbReference>
<accession>A0A3N4PL78</accession>
<evidence type="ECO:0000313" key="2">
    <source>
        <dbReference type="EMBL" id="RPE04470.1"/>
    </source>
</evidence>